<gene>
    <name evidence="2" type="ORF">TIFTF001_002352</name>
</gene>
<organism evidence="2 3">
    <name type="scientific">Ficus carica</name>
    <name type="common">Common fig</name>
    <dbReference type="NCBI Taxonomy" id="3494"/>
    <lineage>
        <taxon>Eukaryota</taxon>
        <taxon>Viridiplantae</taxon>
        <taxon>Streptophyta</taxon>
        <taxon>Embryophyta</taxon>
        <taxon>Tracheophyta</taxon>
        <taxon>Spermatophyta</taxon>
        <taxon>Magnoliopsida</taxon>
        <taxon>eudicotyledons</taxon>
        <taxon>Gunneridae</taxon>
        <taxon>Pentapetalae</taxon>
        <taxon>rosids</taxon>
        <taxon>fabids</taxon>
        <taxon>Rosales</taxon>
        <taxon>Moraceae</taxon>
        <taxon>Ficeae</taxon>
        <taxon>Ficus</taxon>
    </lineage>
</organism>
<feature type="compositionally biased region" description="Basic residues" evidence="1">
    <location>
        <begin position="12"/>
        <end position="22"/>
    </location>
</feature>
<evidence type="ECO:0000256" key="1">
    <source>
        <dbReference type="SAM" id="MobiDB-lite"/>
    </source>
</evidence>
<dbReference type="EMBL" id="BTGU01000002">
    <property type="protein sequence ID" value="GMN29231.1"/>
    <property type="molecule type" value="Genomic_DNA"/>
</dbReference>
<sequence length="178" mass="20167">MRSGIPTNTRQSLRRRSPAKRKHLGMMGTPVWCLSRALRCLSVLSGPGCSGQPDRIDRLGYPILPGQVTVAGDVMCCRSRGMVPVADRCSEYYTVRARGLFRRKRGRCSVKDFVLGERPALNTAEYSRRQYFVIGEYVNINIHQMHICKTQTISNLQNTIFKSDVKWSPIISIMWLGS</sequence>
<dbReference type="Proteomes" id="UP001187192">
    <property type="component" value="Unassembled WGS sequence"/>
</dbReference>
<protein>
    <submittedName>
        <fullName evidence="2">Uncharacterized protein</fullName>
    </submittedName>
</protein>
<proteinExistence type="predicted"/>
<keyword evidence="3" id="KW-1185">Reference proteome</keyword>
<comment type="caution">
    <text evidence="2">The sequence shown here is derived from an EMBL/GenBank/DDBJ whole genome shotgun (WGS) entry which is preliminary data.</text>
</comment>
<evidence type="ECO:0000313" key="3">
    <source>
        <dbReference type="Proteomes" id="UP001187192"/>
    </source>
</evidence>
<evidence type="ECO:0000313" key="2">
    <source>
        <dbReference type="EMBL" id="GMN29231.1"/>
    </source>
</evidence>
<name>A0AA88CT68_FICCA</name>
<feature type="compositionally biased region" description="Polar residues" evidence="1">
    <location>
        <begin position="1"/>
        <end position="11"/>
    </location>
</feature>
<accession>A0AA88CT68</accession>
<reference evidence="2" key="1">
    <citation type="submission" date="2023-07" db="EMBL/GenBank/DDBJ databases">
        <title>draft genome sequence of fig (Ficus carica).</title>
        <authorList>
            <person name="Takahashi T."/>
            <person name="Nishimura K."/>
        </authorList>
    </citation>
    <scope>NUCLEOTIDE SEQUENCE</scope>
</reference>
<dbReference type="AlphaFoldDB" id="A0AA88CT68"/>
<feature type="region of interest" description="Disordered" evidence="1">
    <location>
        <begin position="1"/>
        <end position="22"/>
    </location>
</feature>